<evidence type="ECO:0000313" key="2">
    <source>
        <dbReference type="Proteomes" id="UP000270094"/>
    </source>
</evidence>
<dbReference type="AlphaFoldDB" id="A0A3P7J395"/>
<organism evidence="1 2">
    <name type="scientific">Strongylus vulgaris</name>
    <name type="common">Blood worm</name>
    <dbReference type="NCBI Taxonomy" id="40348"/>
    <lineage>
        <taxon>Eukaryota</taxon>
        <taxon>Metazoa</taxon>
        <taxon>Ecdysozoa</taxon>
        <taxon>Nematoda</taxon>
        <taxon>Chromadorea</taxon>
        <taxon>Rhabditida</taxon>
        <taxon>Rhabditina</taxon>
        <taxon>Rhabditomorpha</taxon>
        <taxon>Strongyloidea</taxon>
        <taxon>Strongylidae</taxon>
        <taxon>Strongylus</taxon>
    </lineage>
</organism>
<gene>
    <name evidence="1" type="ORF">SVUK_LOCUS9891</name>
</gene>
<reference evidence="1 2" key="1">
    <citation type="submission" date="2018-11" db="EMBL/GenBank/DDBJ databases">
        <authorList>
            <consortium name="Pathogen Informatics"/>
        </authorList>
    </citation>
    <scope>NUCLEOTIDE SEQUENCE [LARGE SCALE GENOMIC DNA]</scope>
</reference>
<proteinExistence type="predicted"/>
<accession>A0A3P7J395</accession>
<protein>
    <submittedName>
        <fullName evidence="1">Uncharacterized protein</fullName>
    </submittedName>
</protein>
<dbReference type="EMBL" id="UYYB01094725">
    <property type="protein sequence ID" value="VDM74893.1"/>
    <property type="molecule type" value="Genomic_DNA"/>
</dbReference>
<sequence length="66" mass="7610">MIRTGDRWTLRTLEWIPRGAKRPREAADQWANVFVARMDQLDSQLVTSKDLDLADVAAALQYQHRG</sequence>
<dbReference type="Proteomes" id="UP000270094">
    <property type="component" value="Unassembled WGS sequence"/>
</dbReference>
<dbReference type="OrthoDB" id="5815649at2759"/>
<name>A0A3P7J395_STRVU</name>
<keyword evidence="2" id="KW-1185">Reference proteome</keyword>
<evidence type="ECO:0000313" key="1">
    <source>
        <dbReference type="EMBL" id="VDM74893.1"/>
    </source>
</evidence>